<keyword evidence="5" id="KW-1185">Reference proteome</keyword>
<evidence type="ECO:0000259" key="3">
    <source>
        <dbReference type="Pfam" id="PF03561"/>
    </source>
</evidence>
<gene>
    <name evidence="4" type="ORF">MUCCIDRAFT_108152</name>
</gene>
<dbReference type="Gene3D" id="2.60.120.260">
    <property type="entry name" value="Galactose-binding domain-like"/>
    <property type="match status" value="2"/>
</dbReference>
<dbReference type="GO" id="GO:0000256">
    <property type="term" value="P:allantoin catabolic process"/>
    <property type="evidence" value="ECO:0007669"/>
    <property type="project" value="InterPro"/>
</dbReference>
<dbReference type="InterPro" id="IPR005164">
    <property type="entry name" value="Allantoicase"/>
</dbReference>
<proteinExistence type="inferred from homology"/>
<feature type="compositionally biased region" description="Acidic residues" evidence="2">
    <location>
        <begin position="178"/>
        <end position="194"/>
    </location>
</feature>
<dbReference type="Proteomes" id="UP000077051">
    <property type="component" value="Unassembled WGS sequence"/>
</dbReference>
<dbReference type="STRING" id="747725.A0A168M3G8"/>
<dbReference type="InterPro" id="IPR008979">
    <property type="entry name" value="Galactose-bd-like_sf"/>
</dbReference>
<accession>A0A168M3G8</accession>
<dbReference type="PANTHER" id="PTHR12045">
    <property type="entry name" value="ALLANTOICASE"/>
    <property type="match status" value="1"/>
</dbReference>
<feature type="region of interest" description="Disordered" evidence="2">
    <location>
        <begin position="136"/>
        <end position="203"/>
    </location>
</feature>
<dbReference type="PANTHER" id="PTHR12045:SF3">
    <property type="entry name" value="INACTIVE ALLANTOICASE-RELATED"/>
    <property type="match status" value="1"/>
</dbReference>
<feature type="domain" description="Allantoicase" evidence="3">
    <location>
        <begin position="418"/>
        <end position="542"/>
    </location>
</feature>
<protein>
    <recommendedName>
        <fullName evidence="3">Allantoicase domain-containing protein</fullName>
    </recommendedName>
</protein>
<feature type="compositionally biased region" description="Polar residues" evidence="2">
    <location>
        <begin position="136"/>
        <end position="150"/>
    </location>
</feature>
<evidence type="ECO:0000256" key="2">
    <source>
        <dbReference type="SAM" id="MobiDB-lite"/>
    </source>
</evidence>
<feature type="region of interest" description="Disordered" evidence="2">
    <location>
        <begin position="1"/>
        <end position="28"/>
    </location>
</feature>
<feature type="compositionally biased region" description="Polar residues" evidence="2">
    <location>
        <begin position="14"/>
        <end position="23"/>
    </location>
</feature>
<dbReference type="GO" id="GO:0004037">
    <property type="term" value="F:allantoicase activity"/>
    <property type="evidence" value="ECO:0007669"/>
    <property type="project" value="InterPro"/>
</dbReference>
<feature type="compositionally biased region" description="Basic residues" evidence="2">
    <location>
        <begin position="583"/>
        <end position="595"/>
    </location>
</feature>
<dbReference type="OrthoDB" id="10266039at2759"/>
<comment type="similarity">
    <text evidence="1">Belongs to the allantoicase family.</text>
</comment>
<evidence type="ECO:0000313" key="4">
    <source>
        <dbReference type="EMBL" id="OAD04327.1"/>
    </source>
</evidence>
<evidence type="ECO:0000313" key="5">
    <source>
        <dbReference type="Proteomes" id="UP000077051"/>
    </source>
</evidence>
<dbReference type="SUPFAM" id="SSF49785">
    <property type="entry name" value="Galactose-binding domain-like"/>
    <property type="match status" value="2"/>
</dbReference>
<feature type="region of interest" description="Disordered" evidence="2">
    <location>
        <begin position="104"/>
        <end position="124"/>
    </location>
</feature>
<dbReference type="EMBL" id="AMYB01000003">
    <property type="protein sequence ID" value="OAD04327.1"/>
    <property type="molecule type" value="Genomic_DNA"/>
</dbReference>
<comment type="caution">
    <text evidence="4">The sequence shown here is derived from an EMBL/GenBank/DDBJ whole genome shotgun (WGS) entry which is preliminary data.</text>
</comment>
<organism evidence="4 5">
    <name type="scientific">Mucor lusitanicus CBS 277.49</name>
    <dbReference type="NCBI Taxonomy" id="747725"/>
    <lineage>
        <taxon>Eukaryota</taxon>
        <taxon>Fungi</taxon>
        <taxon>Fungi incertae sedis</taxon>
        <taxon>Mucoromycota</taxon>
        <taxon>Mucoromycotina</taxon>
        <taxon>Mucoromycetes</taxon>
        <taxon>Mucorales</taxon>
        <taxon>Mucorineae</taxon>
        <taxon>Mucoraceae</taxon>
        <taxon>Mucor</taxon>
    </lineage>
</organism>
<feature type="region of interest" description="Disordered" evidence="2">
    <location>
        <begin position="550"/>
        <end position="595"/>
    </location>
</feature>
<evidence type="ECO:0000256" key="1">
    <source>
        <dbReference type="ARBA" id="ARBA00009242"/>
    </source>
</evidence>
<feature type="compositionally biased region" description="Low complexity" evidence="2">
    <location>
        <begin position="109"/>
        <end position="124"/>
    </location>
</feature>
<reference evidence="4 5" key="1">
    <citation type="submission" date="2015-06" db="EMBL/GenBank/DDBJ databases">
        <title>Expansion of signal transduction pathways in fungi by whole-genome duplication.</title>
        <authorList>
            <consortium name="DOE Joint Genome Institute"/>
            <person name="Corrochano L.M."/>
            <person name="Kuo A."/>
            <person name="Marcet-Houben M."/>
            <person name="Polaino S."/>
            <person name="Salamov A."/>
            <person name="Villalobos J.M."/>
            <person name="Alvarez M.I."/>
            <person name="Avalos J."/>
            <person name="Benito E.P."/>
            <person name="Benoit I."/>
            <person name="Burger G."/>
            <person name="Camino L.P."/>
            <person name="Canovas D."/>
            <person name="Cerda-Olmedo E."/>
            <person name="Cheng J.-F."/>
            <person name="Dominguez A."/>
            <person name="Elias M."/>
            <person name="Eslava A.P."/>
            <person name="Glaser F."/>
            <person name="Grimwood J."/>
            <person name="Gutierrez G."/>
            <person name="Heitman J."/>
            <person name="Henrissat B."/>
            <person name="Iturriaga E.A."/>
            <person name="Lang B.F."/>
            <person name="Lavin J.L."/>
            <person name="Lee S."/>
            <person name="Li W."/>
            <person name="Lindquist E."/>
            <person name="Lopez-Garcia S."/>
            <person name="Luque E.M."/>
            <person name="Marcos A.T."/>
            <person name="Martin J."/>
            <person name="Mccluskey K."/>
            <person name="Medina H.R."/>
            <person name="Miralles-Duran A."/>
            <person name="Miyazaki A."/>
            <person name="Munoz-Torres E."/>
            <person name="Oguiza J.A."/>
            <person name="Ohm R."/>
            <person name="Olmedo M."/>
            <person name="Orejas M."/>
            <person name="Ortiz-Castellanos L."/>
            <person name="Pisabarro A.G."/>
            <person name="Rodriguez-Romero J."/>
            <person name="Ruiz-Herrera J."/>
            <person name="Ruiz-Vazquez R."/>
            <person name="Sanz C."/>
            <person name="Schackwitz W."/>
            <person name="Schmutz J."/>
            <person name="Shahriari M."/>
            <person name="Shelest E."/>
            <person name="Silva-Franco F."/>
            <person name="Soanes D."/>
            <person name="Syed K."/>
            <person name="Tagua V.G."/>
            <person name="Talbot N.J."/>
            <person name="Thon M."/>
            <person name="De Vries R.P."/>
            <person name="Wiebenga A."/>
            <person name="Yadav J.S."/>
            <person name="Braun E.L."/>
            <person name="Baker S."/>
            <person name="Garre V."/>
            <person name="Horwitz B."/>
            <person name="Torres-Martinez S."/>
            <person name="Idnurm A."/>
            <person name="Herrera-Estrella A."/>
            <person name="Gabaldon T."/>
            <person name="Grigoriev I.V."/>
        </authorList>
    </citation>
    <scope>NUCLEOTIDE SEQUENCE [LARGE SCALE GENOMIC DNA]</scope>
    <source>
        <strain evidence="4 5">CBS 277.49</strain>
    </source>
</reference>
<sequence length="595" mass="65455">MNGTLNFFPLSDDAASSSESPNGSRDMMDIRNIVDNSNSRATNQEETAPTIDLINQQLNDTEPAAHQLTNGSSSHHIQLSYGSYGARPLTNIANSSLVMNHSTNGSACDADGSSGNEGDNDSSNNTVVEQAQQEIALNGSQRSSLGSIRESSQEAEQIQLQETEPEPEPEQPEQPAEQQEEEQQGSSEDTEPELQPEPTPAPVEEDLSIRSRHLVNATHVDQTPFADKIDLIADYQDSAVIMSSDETYGAASNLIKTVAEPPHTNFQPNEEDEFRDGWLVKRHEEAGYATIRLGVPGTITGIDIDCTGYTQSAPLFASVHGNLRRHTTDWTALVDHVPLVPNAHNFFEVINNTEVHTHAHFTVTPGGGIARLRCYGDIHKPANMGNRELNMASSKLGAEIVQKPASIVRGEFPNLIINRKDSSQDGWISPRIRGEAEQSEFTIIKLAGEAEIDRIAVDTVHFIGNAPKTVIIEGCCIAASQNGDNVDPDPFANAEWRNLVADHDILPNNYNSLPCVYNGPITHIRYRPVPNGGVNQILVKGSFFGTRVALPQPQRRRSLGPHKKRKRDHENECVNDENDNRRKSARIRRPVSRYQ</sequence>
<dbReference type="VEuPathDB" id="FungiDB:MUCCIDRAFT_108152"/>
<dbReference type="InterPro" id="IPR015908">
    <property type="entry name" value="Allantoicase_dom"/>
</dbReference>
<feature type="domain" description="Allantoicase" evidence="3">
    <location>
        <begin position="238"/>
        <end position="377"/>
    </location>
</feature>
<feature type="compositionally biased region" description="Basic residues" evidence="2">
    <location>
        <begin position="554"/>
        <end position="567"/>
    </location>
</feature>
<dbReference type="AlphaFoldDB" id="A0A168M3G8"/>
<dbReference type="Pfam" id="PF03561">
    <property type="entry name" value="Allantoicase"/>
    <property type="match status" value="2"/>
</dbReference>
<name>A0A168M3G8_MUCCL</name>
<feature type="compositionally biased region" description="Basic and acidic residues" evidence="2">
    <location>
        <begin position="568"/>
        <end position="582"/>
    </location>
</feature>